<gene>
    <name evidence="1" type="ORF">MRATA1EN22A_LOCUS12811</name>
</gene>
<sequence>FSLHSQRKAMSNSVQTTAQLHSSHTLVKQELDPCKAELIILGRTIKKQVNLSATYLESPCQNLGLSLLVEFQIFMQCI</sequence>
<feature type="non-terminal residue" evidence="1">
    <location>
        <position position="1"/>
    </location>
</feature>
<reference evidence="1" key="2">
    <citation type="submission" date="2025-03" db="EMBL/GenBank/DDBJ databases">
        <authorList>
            <consortium name="ELIXIR-Norway"/>
            <consortium name="Elixir Norway"/>
        </authorList>
    </citation>
    <scope>NUCLEOTIDE SEQUENCE</scope>
</reference>
<dbReference type="Proteomes" id="UP001162501">
    <property type="component" value="Chromosome 22"/>
</dbReference>
<evidence type="ECO:0000313" key="1">
    <source>
        <dbReference type="EMBL" id="CAN0151820.1"/>
    </source>
</evidence>
<evidence type="ECO:0000313" key="2">
    <source>
        <dbReference type="Proteomes" id="UP001162501"/>
    </source>
</evidence>
<protein>
    <submittedName>
        <fullName evidence="1">Uncharacterized protein</fullName>
    </submittedName>
</protein>
<dbReference type="EMBL" id="OX596106">
    <property type="protein sequence ID" value="CAN0151820.1"/>
    <property type="molecule type" value="Genomic_DNA"/>
</dbReference>
<organism evidence="1 2">
    <name type="scientific">Rangifer tarandus platyrhynchus</name>
    <name type="common">Svalbard reindeer</name>
    <dbReference type="NCBI Taxonomy" id="3082113"/>
    <lineage>
        <taxon>Eukaryota</taxon>
        <taxon>Metazoa</taxon>
        <taxon>Chordata</taxon>
        <taxon>Craniata</taxon>
        <taxon>Vertebrata</taxon>
        <taxon>Euteleostomi</taxon>
        <taxon>Mammalia</taxon>
        <taxon>Eutheria</taxon>
        <taxon>Laurasiatheria</taxon>
        <taxon>Artiodactyla</taxon>
        <taxon>Ruminantia</taxon>
        <taxon>Pecora</taxon>
        <taxon>Cervidae</taxon>
        <taxon>Odocoileinae</taxon>
        <taxon>Rangifer</taxon>
    </lineage>
</organism>
<feature type="non-terminal residue" evidence="1">
    <location>
        <position position="78"/>
    </location>
</feature>
<accession>A0AC59Z1I2</accession>
<name>A0AC59Z1I2_RANTA</name>
<proteinExistence type="predicted"/>
<reference evidence="1" key="1">
    <citation type="submission" date="2023-05" db="EMBL/GenBank/DDBJ databases">
        <authorList>
            <consortium name="ELIXIR-Norway"/>
        </authorList>
    </citation>
    <scope>NUCLEOTIDE SEQUENCE</scope>
</reference>